<feature type="compositionally biased region" description="Basic and acidic residues" evidence="1">
    <location>
        <begin position="327"/>
        <end position="341"/>
    </location>
</feature>
<dbReference type="Proteomes" id="UP000326939">
    <property type="component" value="Chromosome 14"/>
</dbReference>
<proteinExistence type="predicted"/>
<organism evidence="2 3">
    <name type="scientific">Salix brachista</name>
    <dbReference type="NCBI Taxonomy" id="2182728"/>
    <lineage>
        <taxon>Eukaryota</taxon>
        <taxon>Viridiplantae</taxon>
        <taxon>Streptophyta</taxon>
        <taxon>Embryophyta</taxon>
        <taxon>Tracheophyta</taxon>
        <taxon>Spermatophyta</taxon>
        <taxon>Magnoliopsida</taxon>
        <taxon>eudicotyledons</taxon>
        <taxon>Gunneridae</taxon>
        <taxon>Pentapetalae</taxon>
        <taxon>rosids</taxon>
        <taxon>fabids</taxon>
        <taxon>Malpighiales</taxon>
        <taxon>Salicaceae</taxon>
        <taxon>Saliceae</taxon>
        <taxon>Salix</taxon>
    </lineage>
</organism>
<evidence type="ECO:0000313" key="2">
    <source>
        <dbReference type="EMBL" id="KAB5526906.1"/>
    </source>
</evidence>
<name>A0A5N5K7P1_9ROSI</name>
<reference evidence="3" key="1">
    <citation type="journal article" date="2019" name="Gigascience">
        <title>De novo genome assembly of the endangered Acer yangbiense, a plant species with extremely small populations endemic to Yunnan Province, China.</title>
        <authorList>
            <person name="Yang J."/>
            <person name="Wariss H.M."/>
            <person name="Tao L."/>
            <person name="Zhang R."/>
            <person name="Yun Q."/>
            <person name="Hollingsworth P."/>
            <person name="Dao Z."/>
            <person name="Luo G."/>
            <person name="Guo H."/>
            <person name="Ma Y."/>
            <person name="Sun W."/>
        </authorList>
    </citation>
    <scope>NUCLEOTIDE SEQUENCE [LARGE SCALE GENOMIC DNA]</scope>
    <source>
        <strain evidence="3">cv. br00</strain>
    </source>
</reference>
<dbReference type="AlphaFoldDB" id="A0A5N5K7P1"/>
<evidence type="ECO:0000313" key="3">
    <source>
        <dbReference type="Proteomes" id="UP000326939"/>
    </source>
</evidence>
<sequence length="554" mass="58279">MLEKKNLTNKTKHTDPLLEATACDDVRAVVLEVVVGAGDVLDNENPVNELVVAREEASTLAVAEGKPAKENPAEPEEEAAAPVPAVVPEVIPNAGKLDPEVVLLVLVEVTEVAPLAGVEAVVVVTVENSGDTVVDLADEEEAALPNNEGCEGADDCVPNKNEVDVEGADVGAIAAVLAAVGVEAGGVFGKENPVEKLGAEFAFEKEDEEPDRLVVVLVVEAVDDEDDPNRDGAGLVVERELPNKNEPVLDVDEGVPNGDGVEEATVPNRVEAEVVVEETEPEKGEGELDPNTVEAEVVAEEGGPEKGEGELVPNRVEAEVVVEETEPEKGEGELDPNRVEAEVVAEEGGPEKGEGELFPNRVEAEVVVEEAGPEKGEGELVPNRVEAEVAPDKGEDEVVPNKDEPVPVPNRGKGADADDEVVVPNREELEFDVDAKENGEEAGAEEPNRVEEGVEEVAVVVEEKDSAGAEVLKPKEGEGVVEGAEEDPNENPVAGLVNPNGEGEDCVEEEEKGKPAIVSLRVLLEGDQCFPTQWTSKTAPSPLLLDFRLGGGMP</sequence>
<feature type="region of interest" description="Disordered" evidence="1">
    <location>
        <begin position="62"/>
        <end position="81"/>
    </location>
</feature>
<accession>A0A5N5K7P1</accession>
<dbReference type="EMBL" id="VDCV01000014">
    <property type="protein sequence ID" value="KAB5526906.1"/>
    <property type="molecule type" value="Genomic_DNA"/>
</dbReference>
<keyword evidence="3" id="KW-1185">Reference proteome</keyword>
<feature type="region of interest" description="Disordered" evidence="1">
    <location>
        <begin position="465"/>
        <end position="506"/>
    </location>
</feature>
<gene>
    <name evidence="2" type="ORF">DKX38_020753</name>
</gene>
<feature type="compositionally biased region" description="Basic and acidic residues" evidence="1">
    <location>
        <begin position="465"/>
        <end position="478"/>
    </location>
</feature>
<protein>
    <submittedName>
        <fullName evidence="2">Uncharacterized protein</fullName>
    </submittedName>
</protein>
<evidence type="ECO:0000256" key="1">
    <source>
        <dbReference type="SAM" id="MobiDB-lite"/>
    </source>
</evidence>
<comment type="caution">
    <text evidence="2">The sequence shown here is derived from an EMBL/GenBank/DDBJ whole genome shotgun (WGS) entry which is preliminary data.</text>
</comment>
<feature type="region of interest" description="Disordered" evidence="1">
    <location>
        <begin position="322"/>
        <end position="453"/>
    </location>
</feature>
<feature type="compositionally biased region" description="Basic and acidic residues" evidence="1">
    <location>
        <begin position="425"/>
        <end position="439"/>
    </location>
</feature>